<dbReference type="AlphaFoldDB" id="A0A7C1T9X0"/>
<organism evidence="10">
    <name type="scientific">Thermofilum pendens</name>
    <dbReference type="NCBI Taxonomy" id="2269"/>
    <lineage>
        <taxon>Archaea</taxon>
        <taxon>Thermoproteota</taxon>
        <taxon>Thermoprotei</taxon>
        <taxon>Thermofilales</taxon>
        <taxon>Thermofilaceae</taxon>
        <taxon>Thermofilum</taxon>
    </lineage>
</organism>
<comment type="caution">
    <text evidence="10">The sequence shown here is derived from an EMBL/GenBank/DDBJ whole genome shotgun (WGS) entry which is preliminary data.</text>
</comment>
<keyword evidence="7 8" id="KW-0472">Membrane</keyword>
<gene>
    <name evidence="11" type="ORF">ENM88_02910</name>
    <name evidence="10" type="ORF">ENP77_02465</name>
</gene>
<evidence type="ECO:0000256" key="8">
    <source>
        <dbReference type="RuleBase" id="RU363032"/>
    </source>
</evidence>
<keyword evidence="4" id="KW-1003">Cell membrane</keyword>
<dbReference type="Pfam" id="PF00528">
    <property type="entry name" value="BPD_transp_1"/>
    <property type="match status" value="1"/>
</dbReference>
<dbReference type="InterPro" id="IPR051789">
    <property type="entry name" value="Bact_Polyamine_Transport"/>
</dbReference>
<dbReference type="GO" id="GO:0055085">
    <property type="term" value="P:transmembrane transport"/>
    <property type="evidence" value="ECO:0007669"/>
    <property type="project" value="InterPro"/>
</dbReference>
<dbReference type="PROSITE" id="PS50928">
    <property type="entry name" value="ABC_TM1"/>
    <property type="match status" value="1"/>
</dbReference>
<evidence type="ECO:0000256" key="4">
    <source>
        <dbReference type="ARBA" id="ARBA00022475"/>
    </source>
</evidence>
<comment type="subcellular location">
    <subcellularLocation>
        <location evidence="1 8">Cell membrane</location>
        <topology evidence="1 8">Multi-pass membrane protein</topology>
    </subcellularLocation>
</comment>
<accession>A0A7C1T9X0</accession>
<feature type="transmembrane region" description="Helical" evidence="8">
    <location>
        <begin position="59"/>
        <end position="85"/>
    </location>
</feature>
<protein>
    <submittedName>
        <fullName evidence="10">ABC transporter permease</fullName>
    </submittedName>
</protein>
<dbReference type="PANTHER" id="PTHR43848:SF2">
    <property type="entry name" value="PUTRESCINE TRANSPORT SYSTEM PERMEASE PROTEIN POTI"/>
    <property type="match status" value="1"/>
</dbReference>
<feature type="transmembrane region" description="Helical" evidence="8">
    <location>
        <begin position="97"/>
        <end position="120"/>
    </location>
</feature>
<dbReference type="EMBL" id="DRZM01000090">
    <property type="protein sequence ID" value="HHP04683.1"/>
    <property type="molecule type" value="Genomic_DNA"/>
</dbReference>
<feature type="transmembrane region" description="Helical" evidence="8">
    <location>
        <begin position="126"/>
        <end position="145"/>
    </location>
</feature>
<dbReference type="PANTHER" id="PTHR43848">
    <property type="entry name" value="PUTRESCINE TRANSPORT SYSTEM PERMEASE PROTEIN POTI"/>
    <property type="match status" value="1"/>
</dbReference>
<evidence type="ECO:0000259" key="9">
    <source>
        <dbReference type="PROSITE" id="PS50928"/>
    </source>
</evidence>
<name>A0A7C1T9X0_THEPE</name>
<reference evidence="10" key="1">
    <citation type="journal article" date="2020" name="mSystems">
        <title>Genome- and Community-Level Interaction Insights into Carbon Utilization and Element Cycling Functions of Hydrothermarchaeota in Hydrothermal Sediment.</title>
        <authorList>
            <person name="Zhou Z."/>
            <person name="Liu Y."/>
            <person name="Xu W."/>
            <person name="Pan J."/>
            <person name="Luo Z.H."/>
            <person name="Li M."/>
        </authorList>
    </citation>
    <scope>NUCLEOTIDE SEQUENCE [LARGE SCALE GENOMIC DNA]</scope>
    <source>
        <strain evidence="11">SpSt-1125</strain>
        <strain evidence="10">SpSt-25</strain>
    </source>
</reference>
<evidence type="ECO:0000256" key="1">
    <source>
        <dbReference type="ARBA" id="ARBA00004651"/>
    </source>
</evidence>
<proteinExistence type="inferred from homology"/>
<feature type="transmembrane region" description="Helical" evidence="8">
    <location>
        <begin position="229"/>
        <end position="248"/>
    </location>
</feature>
<feature type="domain" description="ABC transmembrane type-1" evidence="9">
    <location>
        <begin position="60"/>
        <end position="247"/>
    </location>
</feature>
<dbReference type="Gene3D" id="1.10.3720.10">
    <property type="entry name" value="MetI-like"/>
    <property type="match status" value="1"/>
</dbReference>
<dbReference type="SUPFAM" id="SSF161098">
    <property type="entry name" value="MetI-like"/>
    <property type="match status" value="1"/>
</dbReference>
<evidence type="ECO:0000256" key="5">
    <source>
        <dbReference type="ARBA" id="ARBA00022692"/>
    </source>
</evidence>
<evidence type="ECO:0000256" key="6">
    <source>
        <dbReference type="ARBA" id="ARBA00022989"/>
    </source>
</evidence>
<dbReference type="GO" id="GO:0005886">
    <property type="term" value="C:plasma membrane"/>
    <property type="evidence" value="ECO:0007669"/>
    <property type="project" value="UniProtKB-SubCell"/>
</dbReference>
<sequence>MRLSALLRGYTIALLVFLYVPLAYVVVQSFNSSRYPGTWEGFTLAWYAKLLVDAEVVRAAVNGLSVALASSAFSTLLGGVAAYYFAKKHRLGIADSFFYVPIVLPEIVEAVSLLMLYHYAGVELGFWTVLVGHTAYNISYAYVALKPQFLATSDNIEAAALTLGAKPFDVFVRVYFPLAVPGVVSSLLITFSMSFDDFIKTAFTTGPGFKTLPLVIWARAARGRATQDLNALATVMIVISLAASYVYTKQVFSRSSRR</sequence>
<comment type="similarity">
    <text evidence="2">Belongs to the binding-protein-dependent transport system permease family. CysTW subfamily.</text>
</comment>
<evidence type="ECO:0000313" key="11">
    <source>
        <dbReference type="EMBL" id="HHP04683.1"/>
    </source>
</evidence>
<keyword evidence="6 8" id="KW-1133">Transmembrane helix</keyword>
<dbReference type="InterPro" id="IPR000515">
    <property type="entry name" value="MetI-like"/>
</dbReference>
<keyword evidence="3 8" id="KW-0813">Transport</keyword>
<keyword evidence="5 8" id="KW-0812">Transmembrane</keyword>
<evidence type="ECO:0000256" key="2">
    <source>
        <dbReference type="ARBA" id="ARBA00007069"/>
    </source>
</evidence>
<dbReference type="CDD" id="cd06261">
    <property type="entry name" value="TM_PBP2"/>
    <property type="match status" value="1"/>
</dbReference>
<dbReference type="InterPro" id="IPR035906">
    <property type="entry name" value="MetI-like_sf"/>
</dbReference>
<evidence type="ECO:0000313" key="10">
    <source>
        <dbReference type="EMBL" id="HEB48643.1"/>
    </source>
</evidence>
<evidence type="ECO:0000256" key="7">
    <source>
        <dbReference type="ARBA" id="ARBA00023136"/>
    </source>
</evidence>
<feature type="transmembrane region" description="Helical" evidence="8">
    <location>
        <begin position="174"/>
        <end position="195"/>
    </location>
</feature>
<evidence type="ECO:0000256" key="3">
    <source>
        <dbReference type="ARBA" id="ARBA00022448"/>
    </source>
</evidence>
<dbReference type="EMBL" id="DSKP01000084">
    <property type="protein sequence ID" value="HEB48643.1"/>
    <property type="molecule type" value="Genomic_DNA"/>
</dbReference>
<feature type="transmembrane region" description="Helical" evidence="8">
    <location>
        <begin position="7"/>
        <end position="27"/>
    </location>
</feature>